<dbReference type="FunFam" id="3.20.20.210:FF:000002">
    <property type="entry name" value="5-methyltetrahydropteroyltriglutamate--homocysteine methyltransferase"/>
    <property type="match status" value="1"/>
</dbReference>
<keyword evidence="4 11" id="KW-0489">Methyltransferase</keyword>
<dbReference type="GO" id="GO:0008270">
    <property type="term" value="F:zinc ion binding"/>
    <property type="evidence" value="ECO:0007669"/>
    <property type="project" value="InterPro"/>
</dbReference>
<keyword evidence="10 11" id="KW-0486">Methionine biosynthesis</keyword>
<feature type="binding site" evidence="11 12">
    <location>
        <position position="566"/>
    </location>
    <ligand>
        <name>5-methyltetrahydropteroyltri-L-glutamate</name>
        <dbReference type="ChEBI" id="CHEBI:58207"/>
    </ligand>
</feature>
<feature type="binding site" evidence="13">
    <location>
        <position position="670"/>
    </location>
    <ligand>
        <name>Zn(2+)</name>
        <dbReference type="ChEBI" id="CHEBI:29105"/>
        <label>1</label>
        <note>catalytic</note>
    </ligand>
</feature>
<evidence type="ECO:0000256" key="14">
    <source>
        <dbReference type="PIRSR" id="PIRSR000382-3"/>
    </source>
</evidence>
<dbReference type="GO" id="GO:0032259">
    <property type="term" value="P:methylation"/>
    <property type="evidence" value="ECO:0007669"/>
    <property type="project" value="UniProtKB-KW"/>
</dbReference>
<evidence type="ECO:0000256" key="5">
    <source>
        <dbReference type="ARBA" id="ARBA00022605"/>
    </source>
</evidence>
<feature type="binding site" evidence="12">
    <location>
        <position position="122"/>
    </location>
    <ligand>
        <name>5-methyltetrahydropteroyltri-L-glutamate</name>
        <dbReference type="ChEBI" id="CHEBI:58207"/>
    </ligand>
</feature>
<dbReference type="AlphaFoldDB" id="A0A841GGR4"/>
<comment type="similarity">
    <text evidence="3 11">Belongs to the vitamin-B12 independent methionine synthase family.</text>
</comment>
<dbReference type="InterPro" id="IPR002629">
    <property type="entry name" value="Met_Synth_C/arc"/>
</dbReference>
<feature type="binding site" evidence="11 12">
    <location>
        <begin position="436"/>
        <end position="438"/>
    </location>
    <ligand>
        <name>L-homocysteine</name>
        <dbReference type="ChEBI" id="CHEBI:58199"/>
    </ligand>
</feature>
<feature type="binding site" evidence="13">
    <location>
        <position position="646"/>
    </location>
    <ligand>
        <name>Zn(2+)</name>
        <dbReference type="ChEBI" id="CHEBI:29105"/>
        <label>1</label>
        <note>catalytic</note>
    </ligand>
</feature>
<evidence type="ECO:0000256" key="9">
    <source>
        <dbReference type="ARBA" id="ARBA00022833"/>
    </source>
</evidence>
<dbReference type="InterPro" id="IPR006276">
    <property type="entry name" value="Cobalamin-indep_Met_synthase"/>
</dbReference>
<evidence type="ECO:0000259" key="16">
    <source>
        <dbReference type="Pfam" id="PF08267"/>
    </source>
</evidence>
<keyword evidence="5 11" id="KW-0028">Amino-acid biosynthesis</keyword>
<feature type="binding site" evidence="11 12">
    <location>
        <position position="604"/>
    </location>
    <ligand>
        <name>L-methionine</name>
        <dbReference type="ChEBI" id="CHEBI:57844"/>
    </ligand>
</feature>
<dbReference type="UniPathway" id="UPA00051">
    <property type="reaction ID" value="UER00082"/>
</dbReference>
<keyword evidence="9 11" id="KW-0862">Zinc</keyword>
<keyword evidence="18" id="KW-1185">Reference proteome</keyword>
<dbReference type="Proteomes" id="UP000585721">
    <property type="component" value="Unassembled WGS sequence"/>
</dbReference>
<comment type="function">
    <text evidence="1 11">Catalyzes the transfer of a methyl group from 5-methyltetrahydrofolate to homocysteine resulting in methionine formation.</text>
</comment>
<evidence type="ECO:0000256" key="8">
    <source>
        <dbReference type="ARBA" id="ARBA00022737"/>
    </source>
</evidence>
<comment type="cofactor">
    <cofactor evidence="11">
        <name>Zn(2+)</name>
        <dbReference type="ChEBI" id="CHEBI:29105"/>
    </cofactor>
    <text evidence="11">Binds 1 zinc ion per subunit.</text>
</comment>
<dbReference type="NCBIfam" id="TIGR01371">
    <property type="entry name" value="met_syn_B12ind"/>
    <property type="match status" value="1"/>
</dbReference>
<feature type="binding site" evidence="11">
    <location>
        <position position="670"/>
    </location>
    <ligand>
        <name>Zn(2+)</name>
        <dbReference type="ChEBI" id="CHEBI:29105"/>
        <note>catalytic</note>
    </ligand>
</feature>
<evidence type="ECO:0000259" key="15">
    <source>
        <dbReference type="Pfam" id="PF01717"/>
    </source>
</evidence>
<feature type="binding site" evidence="11">
    <location>
        <position position="648"/>
    </location>
    <ligand>
        <name>Zn(2+)</name>
        <dbReference type="ChEBI" id="CHEBI:29105"/>
        <note>catalytic</note>
    </ligand>
</feature>
<evidence type="ECO:0000256" key="7">
    <source>
        <dbReference type="ARBA" id="ARBA00022723"/>
    </source>
</evidence>
<feature type="binding site" evidence="11 12">
    <location>
        <begin position="436"/>
        <end position="438"/>
    </location>
    <ligand>
        <name>L-methionine</name>
        <dbReference type="ChEBI" id="CHEBI:57844"/>
    </ligand>
</feature>
<feature type="active site" description="Proton donor" evidence="11 14">
    <location>
        <position position="699"/>
    </location>
</feature>
<comment type="caution">
    <text evidence="17">The sequence shown here is derived from an EMBL/GenBank/DDBJ whole genome shotgun (WGS) entry which is preliminary data.</text>
</comment>
<evidence type="ECO:0000313" key="17">
    <source>
        <dbReference type="EMBL" id="MBB6056767.1"/>
    </source>
</evidence>
<evidence type="ECO:0000256" key="10">
    <source>
        <dbReference type="ARBA" id="ARBA00023167"/>
    </source>
</evidence>
<dbReference type="InterPro" id="IPR038071">
    <property type="entry name" value="UROD/MetE-like_sf"/>
</dbReference>
<keyword evidence="7 11" id="KW-0479">Metal-binding</keyword>
<keyword evidence="8 11" id="KW-0677">Repeat</keyword>
<feature type="binding site" evidence="11">
    <location>
        <position position="610"/>
    </location>
    <ligand>
        <name>5-methyltetrahydropteroyltri-L-glutamate</name>
        <dbReference type="ChEBI" id="CHEBI:58207"/>
    </ligand>
</feature>
<feature type="binding site" evidence="11">
    <location>
        <begin position="17"/>
        <end position="20"/>
    </location>
    <ligand>
        <name>5-methyltetrahydropteroyltri-L-glutamate</name>
        <dbReference type="ChEBI" id="CHEBI:58207"/>
    </ligand>
</feature>
<feature type="binding site" evidence="11">
    <location>
        <position position="489"/>
    </location>
    <ligand>
        <name>L-homocysteine</name>
        <dbReference type="ChEBI" id="CHEBI:58199"/>
    </ligand>
</feature>
<feature type="binding site" evidence="11">
    <location>
        <position position="646"/>
    </location>
    <ligand>
        <name>Zn(2+)</name>
        <dbReference type="ChEBI" id="CHEBI:29105"/>
        <note>catalytic</note>
    </ligand>
</feature>
<reference evidence="17 18" key="1">
    <citation type="submission" date="2020-08" db="EMBL/GenBank/DDBJ databases">
        <title>Genomic Encyclopedia of Type Strains, Phase IV (KMG-IV): sequencing the most valuable type-strain genomes for metagenomic binning, comparative biology and taxonomic classification.</title>
        <authorList>
            <person name="Goeker M."/>
        </authorList>
    </citation>
    <scope>NUCLEOTIDE SEQUENCE [LARGE SCALE GENOMIC DNA]</scope>
    <source>
        <strain evidence="17 18">DSM 22975</strain>
    </source>
</reference>
<dbReference type="SUPFAM" id="SSF51726">
    <property type="entry name" value="UROD/MetE-like"/>
    <property type="match status" value="2"/>
</dbReference>
<dbReference type="CDD" id="cd03312">
    <property type="entry name" value="CIMS_N_terminal_like"/>
    <property type="match status" value="1"/>
</dbReference>
<feature type="domain" description="Cobalamin-independent methionine synthase MetE C-terminal/archaeal" evidence="15">
    <location>
        <begin position="431"/>
        <end position="753"/>
    </location>
</feature>
<feature type="binding site" evidence="11 12">
    <location>
        <position position="489"/>
    </location>
    <ligand>
        <name>L-methionine</name>
        <dbReference type="ChEBI" id="CHEBI:57844"/>
    </ligand>
</feature>
<proteinExistence type="inferred from homology"/>
<keyword evidence="6 11" id="KW-0808">Transferase</keyword>
<comment type="catalytic activity">
    <reaction evidence="11">
        <text>5-methyltetrahydropteroyltri-L-glutamate + L-homocysteine = tetrahydropteroyltri-L-glutamate + L-methionine</text>
        <dbReference type="Rhea" id="RHEA:21196"/>
        <dbReference type="ChEBI" id="CHEBI:57844"/>
        <dbReference type="ChEBI" id="CHEBI:58140"/>
        <dbReference type="ChEBI" id="CHEBI:58199"/>
        <dbReference type="ChEBI" id="CHEBI:58207"/>
        <dbReference type="EC" id="2.1.1.14"/>
    </reaction>
</comment>
<evidence type="ECO:0000313" key="18">
    <source>
        <dbReference type="Proteomes" id="UP000585721"/>
    </source>
</evidence>
<accession>A0A841GGR4</accession>
<dbReference type="Pfam" id="PF01717">
    <property type="entry name" value="Meth_synt_2"/>
    <property type="match status" value="1"/>
</dbReference>
<organism evidence="17 18">
    <name type="scientific">Tolumonas osonensis</name>
    <dbReference type="NCBI Taxonomy" id="675874"/>
    <lineage>
        <taxon>Bacteria</taxon>
        <taxon>Pseudomonadati</taxon>
        <taxon>Pseudomonadota</taxon>
        <taxon>Gammaproteobacteria</taxon>
        <taxon>Aeromonadales</taxon>
        <taxon>Aeromonadaceae</taxon>
        <taxon>Tolumonas</taxon>
    </lineage>
</organism>
<evidence type="ECO:0000256" key="4">
    <source>
        <dbReference type="ARBA" id="ARBA00022603"/>
    </source>
</evidence>
<evidence type="ECO:0000256" key="1">
    <source>
        <dbReference type="ARBA" id="ARBA00002777"/>
    </source>
</evidence>
<feature type="binding site" evidence="11">
    <location>
        <position position="731"/>
    </location>
    <ligand>
        <name>Zn(2+)</name>
        <dbReference type="ChEBI" id="CHEBI:29105"/>
        <note>catalytic</note>
    </ligand>
</feature>
<feature type="binding site" evidence="11 12">
    <location>
        <begin position="520"/>
        <end position="521"/>
    </location>
    <ligand>
        <name>5-methyltetrahydropteroyltri-L-glutamate</name>
        <dbReference type="ChEBI" id="CHEBI:58207"/>
    </ligand>
</feature>
<feature type="binding site" evidence="13">
    <location>
        <position position="731"/>
    </location>
    <ligand>
        <name>Zn(2+)</name>
        <dbReference type="ChEBI" id="CHEBI:29105"/>
        <label>1</label>
        <note>catalytic</note>
    </ligand>
</feature>
<comment type="pathway">
    <text evidence="2 11">Amino-acid biosynthesis; L-methionine biosynthesis via de novo pathway; L-methionine from L-homocysteine (MetE route): step 1/1.</text>
</comment>
<evidence type="ECO:0000256" key="3">
    <source>
        <dbReference type="ARBA" id="ARBA00009553"/>
    </source>
</evidence>
<feature type="domain" description="Cobalamin-independent methionine synthase MetE N-terminal" evidence="16">
    <location>
        <begin position="5"/>
        <end position="315"/>
    </location>
</feature>
<dbReference type="CDD" id="cd03311">
    <property type="entry name" value="CIMS_C_terminal_like"/>
    <property type="match status" value="1"/>
</dbReference>
<protein>
    <recommendedName>
        <fullName evidence="11">5-methyltetrahydropteroyltriglutamate--homocysteine methyltransferase</fullName>
        <ecNumber evidence="11">2.1.1.14</ecNumber>
    </recommendedName>
    <alternativeName>
        <fullName evidence="11">Cobalamin-independent methionine synthase</fullName>
    </alternativeName>
    <alternativeName>
        <fullName evidence="11">Methionine synthase, vitamin-B12 independent isozyme</fullName>
    </alternativeName>
</protein>
<feature type="binding site" evidence="11">
    <location>
        <position position="117"/>
    </location>
    <ligand>
        <name>5-methyltetrahydropteroyltri-L-glutamate</name>
        <dbReference type="ChEBI" id="CHEBI:58207"/>
    </ligand>
</feature>
<feature type="binding site" evidence="13">
    <location>
        <position position="648"/>
    </location>
    <ligand>
        <name>Zn(2+)</name>
        <dbReference type="ChEBI" id="CHEBI:29105"/>
        <label>1</label>
        <note>catalytic</note>
    </ligand>
</feature>
<dbReference type="GO" id="GO:0003871">
    <property type="term" value="F:5-methyltetrahydropteroyltriglutamate-homocysteine S-methyltransferase activity"/>
    <property type="evidence" value="ECO:0007669"/>
    <property type="project" value="UniProtKB-UniRule"/>
</dbReference>
<evidence type="ECO:0000256" key="6">
    <source>
        <dbReference type="ARBA" id="ARBA00022679"/>
    </source>
</evidence>
<dbReference type="EMBL" id="JACHGR010000009">
    <property type="protein sequence ID" value="MBB6056767.1"/>
    <property type="molecule type" value="Genomic_DNA"/>
</dbReference>
<evidence type="ECO:0000256" key="11">
    <source>
        <dbReference type="HAMAP-Rule" id="MF_00172"/>
    </source>
</evidence>
<dbReference type="PIRSF" id="PIRSF000382">
    <property type="entry name" value="MeTrfase_B12_ind"/>
    <property type="match status" value="1"/>
</dbReference>
<dbReference type="Pfam" id="PF08267">
    <property type="entry name" value="Meth_synt_1"/>
    <property type="match status" value="1"/>
</dbReference>
<evidence type="ECO:0000256" key="2">
    <source>
        <dbReference type="ARBA" id="ARBA00004681"/>
    </source>
</evidence>
<dbReference type="InterPro" id="IPR013215">
    <property type="entry name" value="Cbl-indep_Met_Synth_N"/>
</dbReference>
<dbReference type="RefSeq" id="WP_188027479.1">
    <property type="nucleotide sequence ID" value="NZ_JACHGR010000009.1"/>
</dbReference>
<dbReference type="EC" id="2.1.1.14" evidence="11"/>
<feature type="binding site" evidence="12">
    <location>
        <position position="20"/>
    </location>
    <ligand>
        <name>5-methyltetrahydropteroyltri-L-glutamate</name>
        <dbReference type="ChEBI" id="CHEBI:58207"/>
    </ligand>
</feature>
<dbReference type="NCBIfam" id="NF003556">
    <property type="entry name" value="PRK05222.1"/>
    <property type="match status" value="1"/>
</dbReference>
<evidence type="ECO:0000256" key="13">
    <source>
        <dbReference type="PIRSR" id="PIRSR000382-2"/>
    </source>
</evidence>
<dbReference type="HAMAP" id="MF_00172">
    <property type="entry name" value="Meth_synth"/>
    <property type="match status" value="1"/>
</dbReference>
<comment type="cofactor">
    <cofactor evidence="13">
        <name>Zn(2+)</name>
        <dbReference type="ChEBI" id="CHEBI:29105"/>
    </cofactor>
    <text evidence="13">Binds 2 Zn(2+) ions per subunit.</text>
</comment>
<dbReference type="Gene3D" id="3.20.20.210">
    <property type="match status" value="2"/>
</dbReference>
<dbReference type="PANTHER" id="PTHR30519">
    <property type="entry name" value="5-METHYLTETRAHYDROPTEROYLTRIGLUTAMATE--HOMOCYSTEINE METHYLTRANSFERASE"/>
    <property type="match status" value="1"/>
</dbReference>
<sequence length="757" mass="85622">MTYTTHTLGFPRVGLQRELKKALEAYWAGNIPQTALLETGRQLRHRHWQWQQQAGVDLLPVGDFAWYDHVLTTSLMVGNVPPRHRNSDGSIDLDTLFRTARGRAPTGKPAPAAEMSKWFNTNYHYLVPEFHAEQAFALCWTQLFDEVEEALTAGYRAKPVLLGPLSYLWLGKTKGVAFDKLSLLPQLLAVYQQILQKLVAQKIEWVQIDEPVLTLDLPAEWQQAYLSAYQQLQGSGCKLLLTTYLGGIAHQLDWLPKLDIDGLHLDAIAGKNELALTLAAIPTHWQLSLGIINGRNIWRANLHELYTELAEIRQTHRNFWLGTSCSLLHSPIDLQAENGLDPEIKSWFAFARQKCTELHLLQRTLCEPDDQKILTLQAYSAPLLQRQQSIRVQDATVQAAVTAIRPEDAERNAVYAQRAAAQQIRFQLPDWPTTTIGSFPQTSEIRALRRRFKQGEISLQTYEQGLQQEIAYAITEQEQIGLDVLVHGEAERNDMVEYFGEQLTGYAFTQNGWVQSYGSRCVKPPVIIGDISRPAAMTVRWSQYAQSLTSKPVKGMLTGPITMLCWSFPREDISRETMALQLALALRHEVQDLEKAGIGIIQIDEPALREGLPLRQQDQAAYLNWAVRAFKLTAAGIADDTQIHTHMCYCEFGDVMPSIIALDADVITLETSRSDMELLDVFHHQAYPNEIGPGVYDIHSPNVPTVEWITQLLQKARQHIPAERLWVNPDCGLKTRAWPETRTALSNMVEAARLLRQ</sequence>
<evidence type="ECO:0000256" key="12">
    <source>
        <dbReference type="PIRSR" id="PIRSR000382-1"/>
    </source>
</evidence>
<dbReference type="GO" id="GO:0009086">
    <property type="term" value="P:methionine biosynthetic process"/>
    <property type="evidence" value="ECO:0007669"/>
    <property type="project" value="UniProtKB-UniRule"/>
</dbReference>
<name>A0A841GGR4_9GAMM</name>
<feature type="binding site" evidence="11 12">
    <location>
        <position position="604"/>
    </location>
    <ligand>
        <name>L-homocysteine</name>
        <dbReference type="ChEBI" id="CHEBI:58199"/>
    </ligand>
</feature>
<gene>
    <name evidence="11" type="primary">metE</name>
    <name evidence="17" type="ORF">HNR75_002706</name>
</gene>